<evidence type="ECO:0000259" key="1">
    <source>
        <dbReference type="PROSITE" id="PS51071"/>
    </source>
</evidence>
<dbReference type="AlphaFoldDB" id="A0A6I4VY93"/>
<dbReference type="SUPFAM" id="SSF53697">
    <property type="entry name" value="SIS domain"/>
    <property type="match status" value="1"/>
</dbReference>
<dbReference type="PANTHER" id="PTHR30514">
    <property type="entry name" value="GLUCOKINASE"/>
    <property type="match status" value="1"/>
</dbReference>
<dbReference type="PANTHER" id="PTHR30514:SF1">
    <property type="entry name" value="HTH-TYPE TRANSCRIPTIONAL REGULATOR HEXR-RELATED"/>
    <property type="match status" value="1"/>
</dbReference>
<protein>
    <submittedName>
        <fullName evidence="2">SIS domain-containing protein</fullName>
    </submittedName>
</protein>
<reference evidence="2 3" key="1">
    <citation type="submission" date="2019-12" db="EMBL/GenBank/DDBJ databases">
        <title>Whole-genome analyses of novel actinobacteria.</title>
        <authorList>
            <person name="Sahin N."/>
            <person name="Saygin H."/>
        </authorList>
    </citation>
    <scope>NUCLEOTIDE SEQUENCE [LARGE SCALE GENOMIC DNA]</scope>
    <source>
        <strain evidence="2 3">KC615</strain>
    </source>
</reference>
<dbReference type="InterPro" id="IPR009057">
    <property type="entry name" value="Homeodomain-like_sf"/>
</dbReference>
<dbReference type="InterPro" id="IPR036388">
    <property type="entry name" value="WH-like_DNA-bd_sf"/>
</dbReference>
<dbReference type="Pfam" id="PF01380">
    <property type="entry name" value="SIS"/>
    <property type="match status" value="1"/>
</dbReference>
<gene>
    <name evidence="2" type="ORF">GSM42_19310</name>
</gene>
<organism evidence="2 3">
    <name type="scientific">Shimazuella alba</name>
    <dbReference type="NCBI Taxonomy" id="2690964"/>
    <lineage>
        <taxon>Bacteria</taxon>
        <taxon>Bacillati</taxon>
        <taxon>Bacillota</taxon>
        <taxon>Bacilli</taxon>
        <taxon>Bacillales</taxon>
        <taxon>Thermoactinomycetaceae</taxon>
        <taxon>Shimazuella</taxon>
    </lineage>
</organism>
<proteinExistence type="predicted"/>
<dbReference type="GO" id="GO:0003700">
    <property type="term" value="F:DNA-binding transcription factor activity"/>
    <property type="evidence" value="ECO:0007669"/>
    <property type="project" value="InterPro"/>
</dbReference>
<dbReference type="Gene3D" id="1.10.10.10">
    <property type="entry name" value="Winged helix-like DNA-binding domain superfamily/Winged helix DNA-binding domain"/>
    <property type="match status" value="1"/>
</dbReference>
<dbReference type="InterPro" id="IPR000281">
    <property type="entry name" value="HTH_RpiR"/>
</dbReference>
<dbReference type="GO" id="GO:0097367">
    <property type="term" value="F:carbohydrate derivative binding"/>
    <property type="evidence" value="ECO:0007669"/>
    <property type="project" value="InterPro"/>
</dbReference>
<evidence type="ECO:0000313" key="3">
    <source>
        <dbReference type="Proteomes" id="UP000430692"/>
    </source>
</evidence>
<evidence type="ECO:0000313" key="2">
    <source>
        <dbReference type="EMBL" id="MXQ55833.1"/>
    </source>
</evidence>
<keyword evidence="3" id="KW-1185">Reference proteome</keyword>
<dbReference type="SUPFAM" id="SSF46689">
    <property type="entry name" value="Homeodomain-like"/>
    <property type="match status" value="1"/>
</dbReference>
<dbReference type="RefSeq" id="WP_160803186.1">
    <property type="nucleotide sequence ID" value="NZ_WUUL01000020.1"/>
</dbReference>
<comment type="caution">
    <text evidence="2">The sequence shown here is derived from an EMBL/GenBank/DDBJ whole genome shotgun (WGS) entry which is preliminary data.</text>
</comment>
<dbReference type="GO" id="GO:1901135">
    <property type="term" value="P:carbohydrate derivative metabolic process"/>
    <property type="evidence" value="ECO:0007669"/>
    <property type="project" value="InterPro"/>
</dbReference>
<feature type="domain" description="HTH rpiR-type" evidence="1">
    <location>
        <begin position="1"/>
        <end position="72"/>
    </location>
</feature>
<accession>A0A6I4VY93</accession>
<dbReference type="PROSITE" id="PS51071">
    <property type="entry name" value="HTH_RPIR"/>
    <property type="match status" value="1"/>
</dbReference>
<dbReference type="EMBL" id="WUUL01000020">
    <property type="protein sequence ID" value="MXQ55833.1"/>
    <property type="molecule type" value="Genomic_DNA"/>
</dbReference>
<dbReference type="GO" id="GO:0003677">
    <property type="term" value="F:DNA binding"/>
    <property type="evidence" value="ECO:0007669"/>
    <property type="project" value="InterPro"/>
</dbReference>
<dbReference type="Gene3D" id="3.40.50.10490">
    <property type="entry name" value="Glucose-6-phosphate isomerase like protein, domain 1"/>
    <property type="match status" value="1"/>
</dbReference>
<dbReference type="InterPro" id="IPR001347">
    <property type="entry name" value="SIS_dom"/>
</dbReference>
<dbReference type="InterPro" id="IPR047640">
    <property type="entry name" value="RpiR-like"/>
</dbReference>
<dbReference type="InterPro" id="IPR046348">
    <property type="entry name" value="SIS_dom_sf"/>
</dbReference>
<dbReference type="Proteomes" id="UP000430692">
    <property type="component" value="Unassembled WGS sequence"/>
</dbReference>
<sequence>MINVNIEKLNPLELSVHNKLLKIIRENGNIRIVEAAEYCEVSSSKVSKLVRKLGFENFKQYKRFLRGEQISEGKKKSSELERLKNYIENFDPVLIDNFLSIFNKYNKIVLFGLGPSFICVEYFAYKLALLSRKSISVAQSEDYARRLIDKETLLIVFSVTGKFSSFENLLNAVKSCGAKMLLILEEYNTSLALEIDNMFYLTRSTQDENLLPFEKTRTVFFIFIEEVIAKLKSDQDSDKLEG</sequence>
<name>A0A6I4VY93_9BACL</name>